<dbReference type="PANTHER" id="PTHR34846:SF10">
    <property type="entry name" value="CYTOPLASMIC PROTEIN"/>
    <property type="match status" value="1"/>
</dbReference>
<dbReference type="PANTHER" id="PTHR34846">
    <property type="entry name" value="4-CARBOXYMUCONOLACTONE DECARBOXYLASE FAMILY PROTEIN (AFU_ORTHOLOGUE AFUA_6G11590)"/>
    <property type="match status" value="1"/>
</dbReference>
<dbReference type="InterPro" id="IPR003779">
    <property type="entry name" value="CMD-like"/>
</dbReference>
<dbReference type="KEGG" id="simp:C6571_17005"/>
<dbReference type="OrthoDB" id="9801997at2"/>
<dbReference type="SUPFAM" id="SSF69118">
    <property type="entry name" value="AhpD-like"/>
    <property type="match status" value="1"/>
</dbReference>
<dbReference type="EMBL" id="CP027669">
    <property type="protein sequence ID" value="AVO42767.1"/>
    <property type="molecule type" value="Genomic_DNA"/>
</dbReference>
<dbReference type="GO" id="GO:0051920">
    <property type="term" value="F:peroxiredoxin activity"/>
    <property type="evidence" value="ECO:0007669"/>
    <property type="project" value="InterPro"/>
</dbReference>
<dbReference type="RefSeq" id="WP_106447742.1">
    <property type="nucleotide sequence ID" value="NZ_CP027669.1"/>
</dbReference>
<evidence type="ECO:0000259" key="1">
    <source>
        <dbReference type="Pfam" id="PF02627"/>
    </source>
</evidence>
<sequence length="155" mass="17336">MQQRLDYKQAAPAAFQAMLGLENYVRQSGLEHSLLELVKTRVSQINGCAYCLDMHTKDARAAGETEQRLYLLPAWRETSFYSERERAALAWAEAVTQLGPHGIPDALYDEVRGQFDEKALVDLTLATIAINGWNRLAIPFRSEAGTYQPPKAHAA</sequence>
<evidence type="ECO:0000313" key="3">
    <source>
        <dbReference type="Proteomes" id="UP000239326"/>
    </source>
</evidence>
<feature type="domain" description="Carboxymuconolactone decarboxylase-like" evidence="1">
    <location>
        <begin position="12"/>
        <end position="94"/>
    </location>
</feature>
<dbReference type="InterPro" id="IPR004675">
    <property type="entry name" value="AhpD_core"/>
</dbReference>
<evidence type="ECO:0000313" key="2">
    <source>
        <dbReference type="EMBL" id="AVO42767.1"/>
    </source>
</evidence>
<dbReference type="Proteomes" id="UP000239326">
    <property type="component" value="Chromosome"/>
</dbReference>
<dbReference type="AlphaFoldDB" id="A0A2S0N427"/>
<gene>
    <name evidence="2" type="ORF">C6571_17005</name>
</gene>
<protein>
    <submittedName>
        <fullName evidence="2">Carboxymuconolactone decarboxylase</fullName>
    </submittedName>
</protein>
<proteinExistence type="predicted"/>
<organism evidence="2 3">
    <name type="scientific">Simplicispira suum</name>
    <dbReference type="NCBI Taxonomy" id="2109915"/>
    <lineage>
        <taxon>Bacteria</taxon>
        <taxon>Pseudomonadati</taxon>
        <taxon>Pseudomonadota</taxon>
        <taxon>Betaproteobacteria</taxon>
        <taxon>Burkholderiales</taxon>
        <taxon>Comamonadaceae</taxon>
        <taxon>Simplicispira</taxon>
    </lineage>
</organism>
<keyword evidence="3" id="KW-1185">Reference proteome</keyword>
<accession>A0A2S0N427</accession>
<dbReference type="NCBIfam" id="TIGR00778">
    <property type="entry name" value="ahpD_dom"/>
    <property type="match status" value="1"/>
</dbReference>
<dbReference type="Gene3D" id="1.20.1290.10">
    <property type="entry name" value="AhpD-like"/>
    <property type="match status" value="1"/>
</dbReference>
<reference evidence="2 3" key="1">
    <citation type="submission" date="2018-03" db="EMBL/GenBank/DDBJ databases">
        <title>Genome sequencing of Simplicispira sp.</title>
        <authorList>
            <person name="Kim S.-J."/>
            <person name="Heo J."/>
            <person name="Kwon S.-W."/>
        </authorList>
    </citation>
    <scope>NUCLEOTIDE SEQUENCE [LARGE SCALE GENOMIC DNA]</scope>
    <source>
        <strain evidence="2 3">SC1-8</strain>
    </source>
</reference>
<dbReference type="Pfam" id="PF02627">
    <property type="entry name" value="CMD"/>
    <property type="match status" value="1"/>
</dbReference>
<dbReference type="InterPro" id="IPR029032">
    <property type="entry name" value="AhpD-like"/>
</dbReference>
<name>A0A2S0N427_9BURK</name>